<dbReference type="SUPFAM" id="SSF55874">
    <property type="entry name" value="ATPase domain of HSP90 chaperone/DNA topoisomerase II/histidine kinase"/>
    <property type="match status" value="1"/>
</dbReference>
<accession>A0ABT5Z041</accession>
<dbReference type="EMBL" id="JARHTQ010000009">
    <property type="protein sequence ID" value="MDF2257200.1"/>
    <property type="molecule type" value="Genomic_DNA"/>
</dbReference>
<sequence length="135" mass="14605">MAEAGIKQYRQELAAVPKALAGIRRIVAAYLRLWGRAELTAPAALCTTELLSNVAKHAGSPDCVLTLQRRSDAVRVTVSDTSRALPVVTEPDWCGQSGRGMFLLAKTADAWGANPTEDGKDVWFEFRTTSRESAA</sequence>
<evidence type="ECO:0000313" key="4">
    <source>
        <dbReference type="Proteomes" id="UP001220022"/>
    </source>
</evidence>
<organism evidence="3 4">
    <name type="scientific">Streptantibioticus ferralitis</name>
    <dbReference type="NCBI Taxonomy" id="236510"/>
    <lineage>
        <taxon>Bacteria</taxon>
        <taxon>Bacillati</taxon>
        <taxon>Actinomycetota</taxon>
        <taxon>Actinomycetes</taxon>
        <taxon>Kitasatosporales</taxon>
        <taxon>Streptomycetaceae</taxon>
        <taxon>Streptantibioticus</taxon>
    </lineage>
</organism>
<dbReference type="PANTHER" id="PTHR35526">
    <property type="entry name" value="ANTI-SIGMA-F FACTOR RSBW-RELATED"/>
    <property type="match status" value="1"/>
</dbReference>
<dbReference type="Gene3D" id="3.30.565.10">
    <property type="entry name" value="Histidine kinase-like ATPase, C-terminal domain"/>
    <property type="match status" value="1"/>
</dbReference>
<dbReference type="PANTHER" id="PTHR35526:SF3">
    <property type="entry name" value="ANTI-SIGMA-F FACTOR RSBW"/>
    <property type="match status" value="1"/>
</dbReference>
<keyword evidence="3" id="KW-0067">ATP-binding</keyword>
<keyword evidence="1" id="KW-0723">Serine/threonine-protein kinase</keyword>
<dbReference type="InterPro" id="IPR050267">
    <property type="entry name" value="Anti-sigma-factor_SerPK"/>
</dbReference>
<dbReference type="Pfam" id="PF13581">
    <property type="entry name" value="HATPase_c_2"/>
    <property type="match status" value="1"/>
</dbReference>
<gene>
    <name evidence="3" type="ORF">P2L57_16100</name>
</gene>
<protein>
    <submittedName>
        <fullName evidence="3">ATP-binding protein</fullName>
    </submittedName>
</protein>
<proteinExistence type="predicted"/>
<comment type="caution">
    <text evidence="3">The sequence shown here is derived from an EMBL/GenBank/DDBJ whole genome shotgun (WGS) entry which is preliminary data.</text>
</comment>
<dbReference type="GO" id="GO:0005524">
    <property type="term" value="F:ATP binding"/>
    <property type="evidence" value="ECO:0007669"/>
    <property type="project" value="UniProtKB-KW"/>
</dbReference>
<name>A0ABT5Z041_9ACTN</name>
<evidence type="ECO:0000256" key="1">
    <source>
        <dbReference type="ARBA" id="ARBA00022527"/>
    </source>
</evidence>
<reference evidence="3 4" key="1">
    <citation type="submission" date="2023-03" db="EMBL/GenBank/DDBJ databases">
        <title>Draft genome sequence of type strain Streptomyces ferralitis JCM 14344.</title>
        <authorList>
            <person name="Klaysubun C."/>
            <person name="Duangmal K."/>
        </authorList>
    </citation>
    <scope>NUCLEOTIDE SEQUENCE [LARGE SCALE GENOMIC DNA]</scope>
    <source>
        <strain evidence="3 4">JCM 14344</strain>
    </source>
</reference>
<keyword evidence="3" id="KW-0547">Nucleotide-binding</keyword>
<keyword evidence="4" id="KW-1185">Reference proteome</keyword>
<dbReference type="CDD" id="cd16936">
    <property type="entry name" value="HATPase_RsbW-like"/>
    <property type="match status" value="1"/>
</dbReference>
<keyword evidence="1" id="KW-0418">Kinase</keyword>
<dbReference type="RefSeq" id="WP_275814838.1">
    <property type="nucleotide sequence ID" value="NZ_BAAANM010000023.1"/>
</dbReference>
<feature type="domain" description="Histidine kinase/HSP90-like ATPase" evidence="2">
    <location>
        <begin position="14"/>
        <end position="124"/>
    </location>
</feature>
<evidence type="ECO:0000313" key="3">
    <source>
        <dbReference type="EMBL" id="MDF2257200.1"/>
    </source>
</evidence>
<evidence type="ECO:0000259" key="2">
    <source>
        <dbReference type="Pfam" id="PF13581"/>
    </source>
</evidence>
<dbReference type="Proteomes" id="UP001220022">
    <property type="component" value="Unassembled WGS sequence"/>
</dbReference>
<dbReference type="InterPro" id="IPR003594">
    <property type="entry name" value="HATPase_dom"/>
</dbReference>
<keyword evidence="1" id="KW-0808">Transferase</keyword>
<dbReference type="InterPro" id="IPR036890">
    <property type="entry name" value="HATPase_C_sf"/>
</dbReference>